<dbReference type="Proteomes" id="UP000014803">
    <property type="component" value="Chromosome"/>
</dbReference>
<name>S4Y0P2_SORCE</name>
<evidence type="ECO:0000313" key="1">
    <source>
        <dbReference type="EMBL" id="AGP39057.1"/>
    </source>
</evidence>
<dbReference type="KEGG" id="scu:SCE1572_33985"/>
<gene>
    <name evidence="1" type="ORF">SCE1572_33985</name>
</gene>
<dbReference type="EMBL" id="CP003969">
    <property type="protein sequence ID" value="AGP39057.1"/>
    <property type="molecule type" value="Genomic_DNA"/>
</dbReference>
<accession>S4Y0P2</accession>
<dbReference type="AlphaFoldDB" id="S4Y0P2"/>
<evidence type="ECO:0000313" key="2">
    <source>
        <dbReference type="Proteomes" id="UP000014803"/>
    </source>
</evidence>
<reference evidence="1 2" key="1">
    <citation type="journal article" date="2013" name="Sci. Rep.">
        <title>Extraordinary expansion of a Sorangium cellulosum genome from an alkaline milieu.</title>
        <authorList>
            <person name="Han K."/>
            <person name="Li Z.F."/>
            <person name="Peng R."/>
            <person name="Zhu L.P."/>
            <person name="Zhou T."/>
            <person name="Wang L.G."/>
            <person name="Li S.G."/>
            <person name="Zhang X.B."/>
            <person name="Hu W."/>
            <person name="Wu Z.H."/>
            <person name="Qin N."/>
            <person name="Li Y.Z."/>
        </authorList>
    </citation>
    <scope>NUCLEOTIDE SEQUENCE [LARGE SCALE GENOMIC DNA]</scope>
    <source>
        <strain evidence="1 2">So0157-2</strain>
    </source>
</reference>
<proteinExistence type="predicted"/>
<sequence length="32" mass="3556">MISSIGGALPRAFSGAARPVFRHREMHRVYQG</sequence>
<organism evidence="1 2">
    <name type="scientific">Sorangium cellulosum So0157-2</name>
    <dbReference type="NCBI Taxonomy" id="1254432"/>
    <lineage>
        <taxon>Bacteria</taxon>
        <taxon>Pseudomonadati</taxon>
        <taxon>Myxococcota</taxon>
        <taxon>Polyangia</taxon>
        <taxon>Polyangiales</taxon>
        <taxon>Polyangiaceae</taxon>
        <taxon>Sorangium</taxon>
    </lineage>
</organism>
<protein>
    <submittedName>
        <fullName evidence="1">Uncharacterized protein</fullName>
    </submittedName>
</protein>
<dbReference type="HOGENOM" id="CLU_3391395_0_0_7"/>